<comment type="caution">
    <text evidence="3">The sequence shown here is derived from an EMBL/GenBank/DDBJ whole genome shotgun (WGS) entry which is preliminary data.</text>
</comment>
<accession>A0A6N9TJV2</accession>
<dbReference type="SUPFAM" id="SSF50182">
    <property type="entry name" value="Sm-like ribonucleoproteins"/>
    <property type="match status" value="1"/>
</dbReference>
<proteinExistence type="predicted"/>
<feature type="transmembrane region" description="Helical" evidence="1">
    <location>
        <begin position="105"/>
        <end position="126"/>
    </location>
</feature>
<evidence type="ECO:0000259" key="2">
    <source>
        <dbReference type="Pfam" id="PF00924"/>
    </source>
</evidence>
<keyword evidence="1" id="KW-0472">Membrane</keyword>
<dbReference type="GO" id="GO:0016020">
    <property type="term" value="C:membrane"/>
    <property type="evidence" value="ECO:0007669"/>
    <property type="project" value="InterPro"/>
</dbReference>
<organism evidence="3 4">
    <name type="scientific">Dissulfurirhabdus thermomarina</name>
    <dbReference type="NCBI Taxonomy" id="1765737"/>
    <lineage>
        <taxon>Bacteria</taxon>
        <taxon>Deltaproteobacteria</taxon>
        <taxon>Dissulfurirhabdaceae</taxon>
        <taxon>Dissulfurirhabdus</taxon>
    </lineage>
</organism>
<keyword evidence="1" id="KW-0812">Transmembrane</keyword>
<feature type="transmembrane region" description="Helical" evidence="1">
    <location>
        <begin position="132"/>
        <end position="151"/>
    </location>
</feature>
<evidence type="ECO:0000313" key="3">
    <source>
        <dbReference type="EMBL" id="NDY41358.1"/>
    </source>
</evidence>
<dbReference type="PANTHER" id="PTHR30566:SF25">
    <property type="entry name" value="INNER MEMBRANE PROTEIN"/>
    <property type="match status" value="1"/>
</dbReference>
<evidence type="ECO:0000256" key="1">
    <source>
        <dbReference type="SAM" id="Phobius"/>
    </source>
</evidence>
<dbReference type="GO" id="GO:0055085">
    <property type="term" value="P:transmembrane transport"/>
    <property type="evidence" value="ECO:0007669"/>
    <property type="project" value="InterPro"/>
</dbReference>
<protein>
    <submittedName>
        <fullName evidence="3">Mechanosensitive ion channel</fullName>
    </submittedName>
</protein>
<dbReference type="AlphaFoldDB" id="A0A6N9TJV2"/>
<dbReference type="InterPro" id="IPR006685">
    <property type="entry name" value="MscS_channel_2nd"/>
</dbReference>
<feature type="transmembrane region" description="Helical" evidence="1">
    <location>
        <begin position="61"/>
        <end position="84"/>
    </location>
</feature>
<evidence type="ECO:0000313" key="4">
    <source>
        <dbReference type="Proteomes" id="UP000469346"/>
    </source>
</evidence>
<keyword evidence="1" id="KW-1133">Transmembrane helix</keyword>
<keyword evidence="4" id="KW-1185">Reference proteome</keyword>
<gene>
    <name evidence="3" type="ORF">G3N55_00640</name>
</gene>
<dbReference type="Proteomes" id="UP000469346">
    <property type="component" value="Unassembled WGS sequence"/>
</dbReference>
<dbReference type="PANTHER" id="PTHR30566">
    <property type="entry name" value="YNAI-RELATED MECHANOSENSITIVE ION CHANNEL"/>
    <property type="match status" value="1"/>
</dbReference>
<sequence length="333" mass="36933">MALRFLRAWARRGGAGAHEAVARHAPAPLLALFPLAFLGLSLPFLALPAEALRQLRHLHGVLFILAVAWTLVKATAVAEGLILARFDVGVRDNLRARAVHTQVKVFRNVVIFVVALLSLAAVLMTFDTVRQLGVSLLASAGVAGIILGFAAQRSIAMLLAGIQIAVTQPIRLDDVVIVEGEWGWIEEITLTYVVVRIWDLRRLVVPITYFTERPFQNWTRTSADILATVFLYVDYTFPVEELRGELRRVLEADPRWDGKVCVLQVTAAREQCLELRALMSAADSPTAWDLRCDVREKLVDFVKRHHPECLPRFRAEIDPRGAAGGTPPGKDTK</sequence>
<dbReference type="Pfam" id="PF00924">
    <property type="entry name" value="MS_channel_2nd"/>
    <property type="match status" value="1"/>
</dbReference>
<feature type="domain" description="Mechanosensitive ion channel MscS" evidence="2">
    <location>
        <begin position="155"/>
        <end position="220"/>
    </location>
</feature>
<dbReference type="EMBL" id="JAAGRR010000002">
    <property type="protein sequence ID" value="NDY41358.1"/>
    <property type="molecule type" value="Genomic_DNA"/>
</dbReference>
<dbReference type="InterPro" id="IPR010920">
    <property type="entry name" value="LSM_dom_sf"/>
</dbReference>
<name>A0A6N9TJV2_DISTH</name>
<reference evidence="3 4" key="1">
    <citation type="submission" date="2020-02" db="EMBL/GenBank/DDBJ databases">
        <title>Comparative genomics of sulfur disproportionating microorganisms.</title>
        <authorList>
            <person name="Ward L.M."/>
            <person name="Bertran E."/>
            <person name="Johnston D.T."/>
        </authorList>
    </citation>
    <scope>NUCLEOTIDE SEQUENCE [LARGE SCALE GENOMIC DNA]</scope>
    <source>
        <strain evidence="3 4">DSM 100025</strain>
    </source>
</reference>
<dbReference type="Gene3D" id="1.10.287.1260">
    <property type="match status" value="1"/>
</dbReference>